<organism evidence="2 3">
    <name type="scientific">Planctopirus ephydatiae</name>
    <dbReference type="NCBI Taxonomy" id="2528019"/>
    <lineage>
        <taxon>Bacteria</taxon>
        <taxon>Pseudomonadati</taxon>
        <taxon>Planctomycetota</taxon>
        <taxon>Planctomycetia</taxon>
        <taxon>Planctomycetales</taxon>
        <taxon>Planctomycetaceae</taxon>
        <taxon>Planctopirus</taxon>
    </lineage>
</organism>
<dbReference type="RefSeq" id="WP_145299969.1">
    <property type="nucleotide sequence ID" value="NZ_CP036299.1"/>
</dbReference>
<feature type="domain" description="Transposase IS4-like" evidence="1">
    <location>
        <begin position="48"/>
        <end position="100"/>
    </location>
</feature>
<dbReference type="Pfam" id="PF01609">
    <property type="entry name" value="DDE_Tnp_1"/>
    <property type="match status" value="1"/>
</dbReference>
<dbReference type="AlphaFoldDB" id="A0A518GPE8"/>
<gene>
    <name evidence="2" type="ORF">Spb1_24390</name>
</gene>
<sequence>MSTAPVGEKLLERLCTNQLLADAACDSDAICVRVKRMSAQTCIKPKANRKARKRCIKERYRHRSVIERFFGALKRFLRIATRYDKEAANFAGFLWLASVLTKPF</sequence>
<dbReference type="OrthoDB" id="215598at2"/>
<dbReference type="InterPro" id="IPR002559">
    <property type="entry name" value="Transposase_11"/>
</dbReference>
<evidence type="ECO:0000259" key="1">
    <source>
        <dbReference type="Pfam" id="PF01609"/>
    </source>
</evidence>
<evidence type="ECO:0000313" key="3">
    <source>
        <dbReference type="Proteomes" id="UP000315349"/>
    </source>
</evidence>
<reference evidence="2 3" key="1">
    <citation type="submission" date="2019-02" db="EMBL/GenBank/DDBJ databases">
        <title>Deep-cultivation of Planctomycetes and their phenomic and genomic characterization uncovers novel biology.</title>
        <authorList>
            <person name="Wiegand S."/>
            <person name="Jogler M."/>
            <person name="Boedeker C."/>
            <person name="Pinto D."/>
            <person name="Vollmers J."/>
            <person name="Rivas-Marin E."/>
            <person name="Kohn T."/>
            <person name="Peeters S.H."/>
            <person name="Heuer A."/>
            <person name="Rast P."/>
            <person name="Oberbeckmann S."/>
            <person name="Bunk B."/>
            <person name="Jeske O."/>
            <person name="Meyerdierks A."/>
            <person name="Storesund J.E."/>
            <person name="Kallscheuer N."/>
            <person name="Luecker S."/>
            <person name="Lage O.M."/>
            <person name="Pohl T."/>
            <person name="Merkel B.J."/>
            <person name="Hornburger P."/>
            <person name="Mueller R.-W."/>
            <person name="Bruemmer F."/>
            <person name="Labrenz M."/>
            <person name="Spormann A.M."/>
            <person name="Op den Camp H."/>
            <person name="Overmann J."/>
            <person name="Amann R."/>
            <person name="Jetten M.S.M."/>
            <person name="Mascher T."/>
            <person name="Medema M.H."/>
            <person name="Devos D.P."/>
            <person name="Kaster A.-K."/>
            <person name="Ovreas L."/>
            <person name="Rohde M."/>
            <person name="Galperin M.Y."/>
            <person name="Jogler C."/>
        </authorList>
    </citation>
    <scope>NUCLEOTIDE SEQUENCE [LARGE SCALE GENOMIC DNA]</scope>
    <source>
        <strain evidence="2 3">Spb1</strain>
    </source>
</reference>
<dbReference type="KEGG" id="peh:Spb1_24390"/>
<evidence type="ECO:0000313" key="2">
    <source>
        <dbReference type="EMBL" id="QDV30505.1"/>
    </source>
</evidence>
<dbReference type="GO" id="GO:0003677">
    <property type="term" value="F:DNA binding"/>
    <property type="evidence" value="ECO:0007669"/>
    <property type="project" value="InterPro"/>
</dbReference>
<dbReference type="Proteomes" id="UP000315349">
    <property type="component" value="Chromosome"/>
</dbReference>
<protein>
    <submittedName>
        <fullName evidence="2">Transposase DDE domain protein</fullName>
    </submittedName>
</protein>
<dbReference type="GO" id="GO:0006313">
    <property type="term" value="P:DNA transposition"/>
    <property type="evidence" value="ECO:0007669"/>
    <property type="project" value="InterPro"/>
</dbReference>
<dbReference type="EMBL" id="CP036299">
    <property type="protein sequence ID" value="QDV30505.1"/>
    <property type="molecule type" value="Genomic_DNA"/>
</dbReference>
<name>A0A518GPE8_9PLAN</name>
<keyword evidence="3" id="KW-1185">Reference proteome</keyword>
<accession>A0A518GPE8</accession>
<proteinExistence type="predicted"/>
<dbReference type="GO" id="GO:0004803">
    <property type="term" value="F:transposase activity"/>
    <property type="evidence" value="ECO:0007669"/>
    <property type="project" value="InterPro"/>
</dbReference>